<dbReference type="InterPro" id="IPR011993">
    <property type="entry name" value="PH-like_dom_sf"/>
</dbReference>
<evidence type="ECO:0000259" key="2">
    <source>
        <dbReference type="PROSITE" id="PS50003"/>
    </source>
</evidence>
<dbReference type="AlphaFoldDB" id="A0AAW1DG32"/>
<dbReference type="SMART" id="SM00233">
    <property type="entry name" value="PH"/>
    <property type="match status" value="1"/>
</dbReference>
<reference evidence="4 5" key="1">
    <citation type="submission" date="2022-12" db="EMBL/GenBank/DDBJ databases">
        <title>Chromosome-level genome assembly of true bugs.</title>
        <authorList>
            <person name="Ma L."/>
            <person name="Li H."/>
        </authorList>
    </citation>
    <scope>NUCLEOTIDE SEQUENCE [LARGE SCALE GENOMIC DNA]</scope>
    <source>
        <strain evidence="4">Lab_2022b</strain>
    </source>
</reference>
<dbReference type="InterPro" id="IPR001849">
    <property type="entry name" value="PH_domain"/>
</dbReference>
<feature type="domain" description="PH" evidence="2">
    <location>
        <begin position="7"/>
        <end position="115"/>
    </location>
</feature>
<dbReference type="Pfam" id="PF02174">
    <property type="entry name" value="IRS"/>
    <property type="match status" value="1"/>
</dbReference>
<evidence type="ECO:0000256" key="1">
    <source>
        <dbReference type="SAM" id="MobiDB-lite"/>
    </source>
</evidence>
<dbReference type="PROSITE" id="PS51064">
    <property type="entry name" value="IRS_PTB"/>
    <property type="match status" value="1"/>
</dbReference>
<dbReference type="SMART" id="SM01244">
    <property type="entry name" value="IRS"/>
    <property type="match status" value="1"/>
</dbReference>
<feature type="region of interest" description="Disordered" evidence="1">
    <location>
        <begin position="264"/>
        <end position="298"/>
    </location>
</feature>
<dbReference type="GO" id="GO:0043410">
    <property type="term" value="P:positive regulation of MAPK cascade"/>
    <property type="evidence" value="ECO:0007669"/>
    <property type="project" value="TreeGrafter"/>
</dbReference>
<dbReference type="GO" id="GO:0005737">
    <property type="term" value="C:cytoplasm"/>
    <property type="evidence" value="ECO:0007669"/>
    <property type="project" value="TreeGrafter"/>
</dbReference>
<evidence type="ECO:0000313" key="5">
    <source>
        <dbReference type="Proteomes" id="UP001461498"/>
    </source>
</evidence>
<dbReference type="PROSITE" id="PS50003">
    <property type="entry name" value="PH_DOMAIN"/>
    <property type="match status" value="1"/>
</dbReference>
<protein>
    <recommendedName>
        <fullName evidence="6">Insulin receptor substrate 1</fullName>
    </recommendedName>
</protein>
<evidence type="ECO:0008006" key="6">
    <source>
        <dbReference type="Google" id="ProtNLM"/>
    </source>
</evidence>
<dbReference type="Gene3D" id="2.30.29.30">
    <property type="entry name" value="Pleckstrin-homology domain (PH domain)/Phosphotyrosine-binding domain (PTB)"/>
    <property type="match status" value="2"/>
</dbReference>
<feature type="domain" description="IRS-type PTB" evidence="3">
    <location>
        <begin position="135"/>
        <end position="241"/>
    </location>
</feature>
<dbReference type="GO" id="GO:0007169">
    <property type="term" value="P:cell surface receptor protein tyrosine kinase signaling pathway"/>
    <property type="evidence" value="ECO:0007669"/>
    <property type="project" value="TreeGrafter"/>
</dbReference>
<organism evidence="4 5">
    <name type="scientific">Rhynocoris fuscipes</name>
    <dbReference type="NCBI Taxonomy" id="488301"/>
    <lineage>
        <taxon>Eukaryota</taxon>
        <taxon>Metazoa</taxon>
        <taxon>Ecdysozoa</taxon>
        <taxon>Arthropoda</taxon>
        <taxon>Hexapoda</taxon>
        <taxon>Insecta</taxon>
        <taxon>Pterygota</taxon>
        <taxon>Neoptera</taxon>
        <taxon>Paraneoptera</taxon>
        <taxon>Hemiptera</taxon>
        <taxon>Heteroptera</taxon>
        <taxon>Panheteroptera</taxon>
        <taxon>Cimicomorpha</taxon>
        <taxon>Reduviidae</taxon>
        <taxon>Harpactorinae</taxon>
        <taxon>Harpactorini</taxon>
        <taxon>Rhynocoris</taxon>
    </lineage>
</organism>
<proteinExistence type="predicted"/>
<dbReference type="Pfam" id="PF00169">
    <property type="entry name" value="PH"/>
    <property type="match status" value="1"/>
</dbReference>
<dbReference type="PANTHER" id="PTHR21258">
    <property type="entry name" value="DOCKING PROTEIN RELATED"/>
    <property type="match status" value="1"/>
</dbReference>
<accession>A0AAW1DG32</accession>
<dbReference type="CDD" id="cd00821">
    <property type="entry name" value="PH"/>
    <property type="match status" value="1"/>
</dbReference>
<keyword evidence="5" id="KW-1185">Reference proteome</keyword>
<evidence type="ECO:0000259" key="3">
    <source>
        <dbReference type="PROSITE" id="PS51064"/>
    </source>
</evidence>
<sequence>MAVKIETPLKEGYLLVPPQGVIGLKKKWQKKFCQLFSASICGIERLEIYENEEDASKNVSVPIITLENCIKISQDTQKSQLYSFSVVTKTNIHHFAGISDEDSREWISAFQRVAFQDTISRRTVEEDNELYSPSSDGVYRVTVASSEASQRCGLSAGVEYILVVASSELQLRRPETQELLFTWPYRFIRRYGHKRGRFTFEAGRKCDSGEGTFDLEHAHAQEIFRCTTNKMENMKQMLSIRMDTAGGLLLGDFAPALSMSARSRSPLAPTPTGSTIVVPSIVPAKPPRKHPPPPKIPQYDDIEVRREAWRTLGTDDLTHTERPFPVAGVFTQDSTSNQGDYDKLDHFGSTAKTDIEPGYSTILRQTSDSSSGYGVIRKLRTPNHTVYNDMEYAVVCKPHRV</sequence>
<dbReference type="PANTHER" id="PTHR21258:SF62">
    <property type="entry name" value="INSULIN RECEPTOR SUBSTRATE 1"/>
    <property type="match status" value="1"/>
</dbReference>
<dbReference type="Proteomes" id="UP001461498">
    <property type="component" value="Unassembled WGS sequence"/>
</dbReference>
<dbReference type="GO" id="GO:0007265">
    <property type="term" value="P:Ras protein signal transduction"/>
    <property type="evidence" value="ECO:0007669"/>
    <property type="project" value="TreeGrafter"/>
</dbReference>
<dbReference type="InterPro" id="IPR002404">
    <property type="entry name" value="IRS_PTB"/>
</dbReference>
<evidence type="ECO:0000313" key="4">
    <source>
        <dbReference type="EMBL" id="KAK9509372.1"/>
    </source>
</evidence>
<name>A0AAW1DG32_9HEMI</name>
<comment type="caution">
    <text evidence="4">The sequence shown here is derived from an EMBL/GenBank/DDBJ whole genome shotgun (WGS) entry which is preliminary data.</text>
</comment>
<dbReference type="EMBL" id="JAPXFL010000003">
    <property type="protein sequence ID" value="KAK9509372.1"/>
    <property type="molecule type" value="Genomic_DNA"/>
</dbReference>
<dbReference type="SMART" id="SM00310">
    <property type="entry name" value="PTBI"/>
    <property type="match status" value="1"/>
</dbReference>
<dbReference type="SUPFAM" id="SSF50729">
    <property type="entry name" value="PH domain-like"/>
    <property type="match status" value="2"/>
</dbReference>
<gene>
    <name evidence="4" type="ORF">O3M35_006703</name>
</gene>
<dbReference type="InterPro" id="IPR050996">
    <property type="entry name" value="Docking_Protein_DOK"/>
</dbReference>